<dbReference type="Proteomes" id="UP000789901">
    <property type="component" value="Unassembled WGS sequence"/>
</dbReference>
<keyword evidence="3" id="KW-1185">Reference proteome</keyword>
<dbReference type="SUPFAM" id="SSF81383">
    <property type="entry name" value="F-box domain"/>
    <property type="match status" value="1"/>
</dbReference>
<dbReference type="PROSITE" id="PS50181">
    <property type="entry name" value="FBOX"/>
    <property type="match status" value="1"/>
</dbReference>
<protein>
    <submittedName>
        <fullName evidence="2">22200_t:CDS:1</fullName>
    </submittedName>
</protein>
<dbReference type="InterPro" id="IPR001810">
    <property type="entry name" value="F-box_dom"/>
</dbReference>
<comment type="caution">
    <text evidence="2">The sequence shown here is derived from an EMBL/GenBank/DDBJ whole genome shotgun (WGS) entry which is preliminary data.</text>
</comment>
<accession>A0ABN7VNT6</accession>
<evidence type="ECO:0000259" key="1">
    <source>
        <dbReference type="PROSITE" id="PS50181"/>
    </source>
</evidence>
<dbReference type="Pfam" id="PF12937">
    <property type="entry name" value="F-box-like"/>
    <property type="match status" value="1"/>
</dbReference>
<organism evidence="2 3">
    <name type="scientific">Gigaspora margarita</name>
    <dbReference type="NCBI Taxonomy" id="4874"/>
    <lineage>
        <taxon>Eukaryota</taxon>
        <taxon>Fungi</taxon>
        <taxon>Fungi incertae sedis</taxon>
        <taxon>Mucoromycota</taxon>
        <taxon>Glomeromycotina</taxon>
        <taxon>Glomeromycetes</taxon>
        <taxon>Diversisporales</taxon>
        <taxon>Gigasporaceae</taxon>
        <taxon>Gigaspora</taxon>
    </lineage>
</organism>
<proteinExistence type="predicted"/>
<evidence type="ECO:0000313" key="2">
    <source>
        <dbReference type="EMBL" id="CAG8788750.1"/>
    </source>
</evidence>
<reference evidence="2 3" key="1">
    <citation type="submission" date="2021-06" db="EMBL/GenBank/DDBJ databases">
        <authorList>
            <person name="Kallberg Y."/>
            <person name="Tangrot J."/>
            <person name="Rosling A."/>
        </authorList>
    </citation>
    <scope>NUCLEOTIDE SEQUENCE [LARGE SCALE GENOMIC DNA]</scope>
    <source>
        <strain evidence="2 3">120-4 pot B 10/14</strain>
    </source>
</reference>
<name>A0ABN7VNT6_GIGMA</name>
<dbReference type="EMBL" id="CAJVQB010018773">
    <property type="protein sequence ID" value="CAG8788750.1"/>
    <property type="molecule type" value="Genomic_DNA"/>
</dbReference>
<dbReference type="Gene3D" id="1.20.1280.50">
    <property type="match status" value="1"/>
</dbReference>
<sequence>MNFKQFSSNSSIINSTNNESISSLLTFPDELLLLIFEGLDISTILSLSDVCNRFLSISQVSLAKKFKDSNLGPSLVFDQEHRRKCNVEFIFEQFELETGRFIFIPKKSSVISFIHSRMILSPKLRKVLFTGIDNNANSDYKNFIQRSCTLSIESNNSILQKISTVYRIGRGSTHLKSQFNFTYSISDIPPPLTNKTRRGERWITPVRFECSPCFFYPHEPIVRKIIMDIIRFKRRNNQTKKNNSKLRNLSEICLSNTETIHATNEQNSFRKRFYRGARG</sequence>
<dbReference type="InterPro" id="IPR036047">
    <property type="entry name" value="F-box-like_dom_sf"/>
</dbReference>
<feature type="domain" description="F-box" evidence="1">
    <location>
        <begin position="21"/>
        <end position="69"/>
    </location>
</feature>
<evidence type="ECO:0000313" key="3">
    <source>
        <dbReference type="Proteomes" id="UP000789901"/>
    </source>
</evidence>
<gene>
    <name evidence="2" type="ORF">GMARGA_LOCUS20880</name>
</gene>